<proteinExistence type="predicted"/>
<dbReference type="OrthoDB" id="160599at2157"/>
<dbReference type="InterPro" id="IPR006311">
    <property type="entry name" value="TAT_signal"/>
</dbReference>
<dbReference type="Proteomes" id="UP000728647">
    <property type="component" value="Unassembled WGS sequence"/>
</dbReference>
<organism evidence="2 3">
    <name type="scientific">Haloterrigena gelatinilytica</name>
    <dbReference type="NCBI Taxonomy" id="2741724"/>
    <lineage>
        <taxon>Archaea</taxon>
        <taxon>Methanobacteriati</taxon>
        <taxon>Methanobacteriota</taxon>
        <taxon>Stenosarchaea group</taxon>
        <taxon>Halobacteria</taxon>
        <taxon>Halobacteriales</taxon>
        <taxon>Natrialbaceae</taxon>
        <taxon>Haloterrigena</taxon>
    </lineage>
</organism>
<sequence>MYDGDDNVTVSRRTLLRASAGTAAFSTIGVGSAGASGSDAAGTPWFDDRCPDATLEPNMGHCVEDGMEGCADDHPTTVELRSGVQAALEEHYPDVGALVDAGYQPYFDALEREDDSYSHWINPEYVGDDAVLDPERPESVLVDDESWRSIGVMFVATRNGEEIDPPAVYGGEASDAEPADDAPIGATADPETPCSPWHYHSGLPGRFAWWYYKQAYERDFADGDIDLPCRTPCMLHVWAIDHPESVYAHDAPPAESREQEPAAEAGFETDAEPGTDELDWDVLPDDLQPEQRPEDLAALVPGL</sequence>
<reference evidence="2" key="1">
    <citation type="submission" date="2020-06" db="EMBL/GenBank/DDBJ databases">
        <title>Haloterrigena sp. nov., an extremely halophilic archaeon isolated from a saline sediment.</title>
        <authorList>
            <person name="Liu B.-B."/>
        </authorList>
    </citation>
    <scope>NUCLEOTIDE SEQUENCE</scope>
    <source>
        <strain evidence="2">SYSU A121-1</strain>
    </source>
</reference>
<protein>
    <submittedName>
        <fullName evidence="2">Uncharacterized protein</fullName>
    </submittedName>
</protein>
<accession>A0A8J8KH26</accession>
<gene>
    <name evidence="2" type="ORF">HT576_06755</name>
</gene>
<feature type="compositionally biased region" description="Acidic residues" evidence="1">
    <location>
        <begin position="267"/>
        <end position="288"/>
    </location>
</feature>
<evidence type="ECO:0000256" key="1">
    <source>
        <dbReference type="SAM" id="MobiDB-lite"/>
    </source>
</evidence>
<evidence type="ECO:0000313" key="3">
    <source>
        <dbReference type="Proteomes" id="UP000728647"/>
    </source>
</evidence>
<dbReference type="RefSeq" id="WP_174701588.1">
    <property type="nucleotide sequence ID" value="NZ_JABURA010000001.1"/>
</dbReference>
<dbReference type="EMBL" id="JABURA010000001">
    <property type="protein sequence ID" value="NUB90719.1"/>
    <property type="molecule type" value="Genomic_DNA"/>
</dbReference>
<feature type="region of interest" description="Disordered" evidence="1">
    <location>
        <begin position="248"/>
        <end position="303"/>
    </location>
</feature>
<name>A0A8J8KH26_9EURY</name>
<evidence type="ECO:0000313" key="2">
    <source>
        <dbReference type="EMBL" id="NUB90719.1"/>
    </source>
</evidence>
<feature type="region of interest" description="Disordered" evidence="1">
    <location>
        <begin position="163"/>
        <end position="190"/>
    </location>
</feature>
<dbReference type="PROSITE" id="PS51318">
    <property type="entry name" value="TAT"/>
    <property type="match status" value="1"/>
</dbReference>
<dbReference type="AlphaFoldDB" id="A0A8J8KH26"/>
<comment type="caution">
    <text evidence="2">The sequence shown here is derived from an EMBL/GenBank/DDBJ whole genome shotgun (WGS) entry which is preliminary data.</text>
</comment>